<dbReference type="PANTHER" id="PTHR12801">
    <property type="entry name" value="RNA EXONUCLEASE REXO1 / RECO3 FAMILY MEMBER-RELATED"/>
    <property type="match status" value="1"/>
</dbReference>
<evidence type="ECO:0000313" key="7">
    <source>
        <dbReference type="Proteomes" id="UP000191672"/>
    </source>
</evidence>
<gene>
    <name evidence="6" type="ORF">PENANT_c001G03490</name>
</gene>
<keyword evidence="7" id="KW-1185">Reference proteome</keyword>
<protein>
    <recommendedName>
        <fullName evidence="5">Exonuclease domain-containing protein</fullName>
    </recommendedName>
</protein>
<dbReference type="Proteomes" id="UP000191672">
    <property type="component" value="Unassembled WGS sequence"/>
</dbReference>
<dbReference type="Pfam" id="PF00929">
    <property type="entry name" value="RNase_T"/>
    <property type="match status" value="1"/>
</dbReference>
<sequence length="373" mass="42230">MDAPDETSRAPSQEPENPNCYLVHSLLNTIPVTELESPVLPEDSPVVTSQTLVYSTVLDPLEQNLILRYLHSRCHSWNRLQTEGYVLGSGPHEVKRTPSKASIEIYDFRSPPHTNIQAAGRINAIAIDCEMVGVRKGCQTLAFISAINFLTGEVLISRFVDPVEDVVDWRTKFSGITKTIMASAIISGAAFRSWREARDKLWEYMDDSTILVGHSLNHDLEVLGMFHAKVVDSAILTAETVFPSIIPTKRLTRMWGLKRLAKDLLNLDIQTSNRGHNALEDSYAARDIVIWCIRNPEELKLWAENARHQEEERKAAQSRNRHGKGRSKGKLPTIRSTQNWEYDSENDDYSEGFRLSDLAEELGWPQGYDPWSD</sequence>
<keyword evidence="1" id="KW-0540">Nuclease</keyword>
<accession>A0A1V6QMJ1</accession>
<organism evidence="6 7">
    <name type="scientific">Penicillium antarcticum</name>
    <dbReference type="NCBI Taxonomy" id="416450"/>
    <lineage>
        <taxon>Eukaryota</taxon>
        <taxon>Fungi</taxon>
        <taxon>Dikarya</taxon>
        <taxon>Ascomycota</taxon>
        <taxon>Pezizomycotina</taxon>
        <taxon>Eurotiomycetes</taxon>
        <taxon>Eurotiomycetidae</taxon>
        <taxon>Eurotiales</taxon>
        <taxon>Aspergillaceae</taxon>
        <taxon>Penicillium</taxon>
    </lineage>
</organism>
<dbReference type="GO" id="GO:0005634">
    <property type="term" value="C:nucleus"/>
    <property type="evidence" value="ECO:0007669"/>
    <property type="project" value="TreeGrafter"/>
</dbReference>
<dbReference type="CDD" id="cd06137">
    <property type="entry name" value="DEDDh_RNase"/>
    <property type="match status" value="1"/>
</dbReference>
<evidence type="ECO:0000256" key="2">
    <source>
        <dbReference type="ARBA" id="ARBA00022801"/>
    </source>
</evidence>
<feature type="compositionally biased region" description="Basic residues" evidence="4">
    <location>
        <begin position="319"/>
        <end position="329"/>
    </location>
</feature>
<dbReference type="InterPro" id="IPR013520">
    <property type="entry name" value="Ribonucl_H"/>
</dbReference>
<feature type="region of interest" description="Disordered" evidence="4">
    <location>
        <begin position="310"/>
        <end position="347"/>
    </location>
</feature>
<evidence type="ECO:0000259" key="5">
    <source>
        <dbReference type="SMART" id="SM00479"/>
    </source>
</evidence>
<dbReference type="InterPro" id="IPR036397">
    <property type="entry name" value="RNaseH_sf"/>
</dbReference>
<evidence type="ECO:0000313" key="6">
    <source>
        <dbReference type="EMBL" id="OQD90478.1"/>
    </source>
</evidence>
<proteinExistence type="predicted"/>
<dbReference type="EMBL" id="MDYN01000001">
    <property type="protein sequence ID" value="OQD90478.1"/>
    <property type="molecule type" value="Genomic_DNA"/>
</dbReference>
<dbReference type="STRING" id="416450.A0A1V6QMJ1"/>
<dbReference type="GO" id="GO:0000027">
    <property type="term" value="P:ribosomal large subunit assembly"/>
    <property type="evidence" value="ECO:0007669"/>
    <property type="project" value="TreeGrafter"/>
</dbReference>
<keyword evidence="3" id="KW-0269">Exonuclease</keyword>
<keyword evidence="2" id="KW-0378">Hydrolase</keyword>
<feature type="domain" description="Exonuclease" evidence="5">
    <location>
        <begin position="123"/>
        <end position="298"/>
    </location>
</feature>
<dbReference type="SUPFAM" id="SSF53098">
    <property type="entry name" value="Ribonuclease H-like"/>
    <property type="match status" value="1"/>
</dbReference>
<evidence type="ECO:0000256" key="1">
    <source>
        <dbReference type="ARBA" id="ARBA00022722"/>
    </source>
</evidence>
<dbReference type="GO" id="GO:0006364">
    <property type="term" value="P:rRNA processing"/>
    <property type="evidence" value="ECO:0007669"/>
    <property type="project" value="TreeGrafter"/>
</dbReference>
<dbReference type="PANTHER" id="PTHR12801:SF114">
    <property type="entry name" value="EXONUCLEASE, PUTATIVE (AFU_ORTHOLOGUE AFUA_7G00870)-RELATED"/>
    <property type="match status" value="1"/>
</dbReference>
<dbReference type="InterPro" id="IPR047021">
    <property type="entry name" value="REXO1/3/4-like"/>
</dbReference>
<evidence type="ECO:0000256" key="4">
    <source>
        <dbReference type="SAM" id="MobiDB-lite"/>
    </source>
</evidence>
<evidence type="ECO:0000256" key="3">
    <source>
        <dbReference type="ARBA" id="ARBA00022839"/>
    </source>
</evidence>
<dbReference type="InterPro" id="IPR012337">
    <property type="entry name" value="RNaseH-like_sf"/>
</dbReference>
<dbReference type="Gene3D" id="3.30.420.10">
    <property type="entry name" value="Ribonuclease H-like superfamily/Ribonuclease H"/>
    <property type="match status" value="1"/>
</dbReference>
<dbReference type="GO" id="GO:0003676">
    <property type="term" value="F:nucleic acid binding"/>
    <property type="evidence" value="ECO:0007669"/>
    <property type="project" value="InterPro"/>
</dbReference>
<name>A0A1V6QMJ1_9EURO</name>
<dbReference type="AlphaFoldDB" id="A0A1V6QMJ1"/>
<dbReference type="GO" id="GO:0004527">
    <property type="term" value="F:exonuclease activity"/>
    <property type="evidence" value="ECO:0007669"/>
    <property type="project" value="UniProtKB-KW"/>
</dbReference>
<reference evidence="7" key="1">
    <citation type="journal article" date="2017" name="Nat. Microbiol.">
        <title>Global analysis of biosynthetic gene clusters reveals vast potential of secondary metabolite production in Penicillium species.</title>
        <authorList>
            <person name="Nielsen J.C."/>
            <person name="Grijseels S."/>
            <person name="Prigent S."/>
            <person name="Ji B."/>
            <person name="Dainat J."/>
            <person name="Nielsen K.F."/>
            <person name="Frisvad J.C."/>
            <person name="Workman M."/>
            <person name="Nielsen J."/>
        </authorList>
    </citation>
    <scope>NUCLEOTIDE SEQUENCE [LARGE SCALE GENOMIC DNA]</scope>
    <source>
        <strain evidence="7">IBT 31811</strain>
    </source>
</reference>
<dbReference type="SMART" id="SM00479">
    <property type="entry name" value="EXOIII"/>
    <property type="match status" value="1"/>
</dbReference>
<comment type="caution">
    <text evidence="6">The sequence shown here is derived from an EMBL/GenBank/DDBJ whole genome shotgun (WGS) entry which is preliminary data.</text>
</comment>
<dbReference type="OrthoDB" id="16516at2759"/>